<gene>
    <name evidence="3" type="ORF">GCM10009549_39080</name>
</gene>
<feature type="compositionally biased region" description="Polar residues" evidence="1">
    <location>
        <begin position="813"/>
        <end position="825"/>
    </location>
</feature>
<evidence type="ECO:0000259" key="2">
    <source>
        <dbReference type="SMART" id="SM00220"/>
    </source>
</evidence>
<reference evidence="4" key="1">
    <citation type="journal article" date="2019" name="Int. J. Syst. Evol. Microbiol.">
        <title>The Global Catalogue of Microorganisms (GCM) 10K type strain sequencing project: providing services to taxonomists for standard genome sequencing and annotation.</title>
        <authorList>
            <consortium name="The Broad Institute Genomics Platform"/>
            <consortium name="The Broad Institute Genome Sequencing Center for Infectious Disease"/>
            <person name="Wu L."/>
            <person name="Ma J."/>
        </authorList>
    </citation>
    <scope>NUCLEOTIDE SEQUENCE [LARGE SCALE GENOMIC DNA]</scope>
    <source>
        <strain evidence="4">JCM 10673</strain>
    </source>
</reference>
<dbReference type="InterPro" id="IPR047738">
    <property type="entry name" value="SAV_2336-like_N"/>
</dbReference>
<evidence type="ECO:0000313" key="4">
    <source>
        <dbReference type="Proteomes" id="UP001501005"/>
    </source>
</evidence>
<feature type="region of interest" description="Disordered" evidence="1">
    <location>
        <begin position="57"/>
        <end position="125"/>
    </location>
</feature>
<dbReference type="Gene3D" id="1.10.510.10">
    <property type="entry name" value="Transferase(Phosphotransferase) domain 1"/>
    <property type="match status" value="1"/>
</dbReference>
<dbReference type="Proteomes" id="UP001501005">
    <property type="component" value="Unassembled WGS sequence"/>
</dbReference>
<feature type="region of interest" description="Disordered" evidence="1">
    <location>
        <begin position="1122"/>
        <end position="1142"/>
    </location>
</feature>
<dbReference type="NCBIfam" id="NF041121">
    <property type="entry name" value="SAV_2336_NTERM"/>
    <property type="match status" value="1"/>
</dbReference>
<feature type="domain" description="Protein kinase" evidence="2">
    <location>
        <begin position="570"/>
        <end position="806"/>
    </location>
</feature>
<evidence type="ECO:0000256" key="1">
    <source>
        <dbReference type="SAM" id="MobiDB-lite"/>
    </source>
</evidence>
<protein>
    <recommendedName>
        <fullName evidence="2">Protein kinase domain-containing protein</fullName>
    </recommendedName>
</protein>
<organism evidence="3 4">
    <name type="scientific">Streptomyces thermoalcalitolerans</name>
    <dbReference type="NCBI Taxonomy" id="65605"/>
    <lineage>
        <taxon>Bacteria</taxon>
        <taxon>Bacillati</taxon>
        <taxon>Actinomycetota</taxon>
        <taxon>Actinomycetes</taxon>
        <taxon>Kitasatosporales</taxon>
        <taxon>Streptomycetaceae</taxon>
        <taxon>Streptomyces</taxon>
    </lineage>
</organism>
<dbReference type="InterPro" id="IPR050625">
    <property type="entry name" value="ParA/MinD_ATPase"/>
</dbReference>
<dbReference type="PANTHER" id="PTHR43384">
    <property type="entry name" value="SEPTUM SITE-DETERMINING PROTEIN MIND HOMOLOG, CHLOROPLASTIC-RELATED"/>
    <property type="match status" value="1"/>
</dbReference>
<sequence length="1142" mass="124320">MPGTRGNSGGDRLGALLRVLKGIGCNPDPLEVLDMLWLAGRLPQDTHDLPLPRLLRRTAPPAQPVPPNLPKPVTEPDEEPDTPRPGPELPALTRPKLYAAPQLPELPGLPNTLPSSASDPGRPALPLLVPEEKALRDELAIGRALRPLKRKRPSPRLREVDEVATAAQLAETRVPDVVLRPRRERWLNLVLVVDDGLSMLLWHRLTAELLTTLQRIGAFRSVQVRGFDTRARGGPVLRGHPFDPDSSTLSPSTLVDPSGQSLIFVVSDGMGSGWRSGAVHDTLLTWAENGPVAILHTLPPALWDSSGIQADRWQATTRRPGGAGTAWRISDPVLPIDFTGVPVPVLEPTADSLRTWTGLLTSPGTTVQLPLLARPRQHAPVASRQVGSLQHFRDAASPEAYRLAAHLAAVSPLTVPVMRLVQSAVPWQARTTHLAEVFLGGLLHPRPAPVPGPLPAKHRVFDFTEECKTALLDVVPSGELARTSRRIGRRLEQLAGRSPDFPAWLVHPDGTDRLPAGSAAFTTVERRLMTRFGVRLPASAAVPEPPPRVVRPPVWHALTPQDPTQLGPYTLRGRRLGRRTIVYLGYAPHLGEVAVRTVRPELPTSTAQLLTTEAEALRRMAGRYAPELLDADLNGRPGWIAVQLFPSAGGANAQPPRLSDLLAYVGPDQTGAFDLLTSLHLSFHLASALSICHLNELVPADLAPDSVVVLERTVLLTGLSDCAIDGEYHGTGVPPTKEDNIRALGELLRLVSSRPRAPLPGLPEGMQLWSGDTWQPLRELVLRCLDPDPTVRPTASEVADKLAQYVTIAATLQRRTSPAPNSRTNAPDAHRAQVEPPELTPGSADLTAASAREADAPRPPSFGYFGRVKRDHRLALVRRRLRHSRRITLVGTRPHSGRLTTTVVLGSLFVALRRQAVLALDGAPYTGDLHSHLPPDASFTPRTLTRLPLDAPYEEMRRSMNILPSGLHVLAHRALRATPSPAYADEYRHILSLAARHYPVILIDWAAKQFDDMADVVLQHTDQLVVCTTLQHQDDPVAGLLDDLRARGWGTLADSVAVTVTQTLNNEPASWLARSGLLERYRDLVVIPYDPHLSSQRAIDLSRLKPRTAKAFLSLAALVMTDPENPSPTEADDVPSQDSSDV</sequence>
<dbReference type="InterPro" id="IPR027417">
    <property type="entry name" value="P-loop_NTPase"/>
</dbReference>
<dbReference type="SUPFAM" id="SSF56112">
    <property type="entry name" value="Protein kinase-like (PK-like)"/>
    <property type="match status" value="1"/>
</dbReference>
<feature type="compositionally biased region" description="Pro residues" evidence="1">
    <location>
        <begin position="61"/>
        <end position="70"/>
    </location>
</feature>
<keyword evidence="4" id="KW-1185">Reference proteome</keyword>
<feature type="region of interest" description="Disordered" evidence="1">
    <location>
        <begin position="813"/>
        <end position="844"/>
    </location>
</feature>
<dbReference type="InterPro" id="IPR000719">
    <property type="entry name" value="Prot_kinase_dom"/>
</dbReference>
<dbReference type="InterPro" id="IPR011009">
    <property type="entry name" value="Kinase-like_dom_sf"/>
</dbReference>
<evidence type="ECO:0000313" key="3">
    <source>
        <dbReference type="EMBL" id="GAA0920491.1"/>
    </source>
</evidence>
<dbReference type="Gene3D" id="3.40.50.300">
    <property type="entry name" value="P-loop containing nucleotide triphosphate hydrolases"/>
    <property type="match status" value="1"/>
</dbReference>
<dbReference type="PANTHER" id="PTHR43384:SF14">
    <property type="entry name" value="ESX-1 SECRETION-ASSOCIATED PROTEIN ESPI"/>
    <property type="match status" value="1"/>
</dbReference>
<name>A0ABP3ZEG6_9ACTN</name>
<dbReference type="SMART" id="SM00220">
    <property type="entry name" value="S_TKc"/>
    <property type="match status" value="1"/>
</dbReference>
<proteinExistence type="predicted"/>
<accession>A0ABP3ZEG6</accession>
<feature type="compositionally biased region" description="Acidic residues" evidence="1">
    <location>
        <begin position="1130"/>
        <end position="1142"/>
    </location>
</feature>
<dbReference type="SUPFAM" id="SSF52540">
    <property type="entry name" value="P-loop containing nucleoside triphosphate hydrolases"/>
    <property type="match status" value="1"/>
</dbReference>
<dbReference type="EMBL" id="BAAAHG010000034">
    <property type="protein sequence ID" value="GAA0920491.1"/>
    <property type="molecule type" value="Genomic_DNA"/>
</dbReference>
<comment type="caution">
    <text evidence="3">The sequence shown here is derived from an EMBL/GenBank/DDBJ whole genome shotgun (WGS) entry which is preliminary data.</text>
</comment>
<dbReference type="RefSeq" id="WP_344051507.1">
    <property type="nucleotide sequence ID" value="NZ_BAAAHG010000034.1"/>
</dbReference>